<comment type="caution">
    <text evidence="3">The sequence shown here is derived from an EMBL/GenBank/DDBJ whole genome shotgun (WGS) entry which is preliminary data.</text>
</comment>
<accession>A0AAP0E5M2</accession>
<evidence type="ECO:0000256" key="1">
    <source>
        <dbReference type="SAM" id="MobiDB-lite"/>
    </source>
</evidence>
<organism evidence="3 4">
    <name type="scientific">Stephania japonica</name>
    <dbReference type="NCBI Taxonomy" id="461633"/>
    <lineage>
        <taxon>Eukaryota</taxon>
        <taxon>Viridiplantae</taxon>
        <taxon>Streptophyta</taxon>
        <taxon>Embryophyta</taxon>
        <taxon>Tracheophyta</taxon>
        <taxon>Spermatophyta</taxon>
        <taxon>Magnoliopsida</taxon>
        <taxon>Ranunculales</taxon>
        <taxon>Menispermaceae</taxon>
        <taxon>Menispermoideae</taxon>
        <taxon>Cissampelideae</taxon>
        <taxon>Stephania</taxon>
    </lineage>
</organism>
<sequence length="60" mass="6667">MWLQLKNQLLVLSVLLVLLLFTNIATPVDLWKPEKNGHAVYPPPPQPLSGAPSPIPLHHL</sequence>
<gene>
    <name evidence="3" type="ORF">Sjap_025678</name>
</gene>
<evidence type="ECO:0000256" key="2">
    <source>
        <dbReference type="SAM" id="SignalP"/>
    </source>
</evidence>
<dbReference type="EMBL" id="JBBNAE010000011">
    <property type="protein sequence ID" value="KAK9085267.1"/>
    <property type="molecule type" value="Genomic_DNA"/>
</dbReference>
<dbReference type="Proteomes" id="UP001417504">
    <property type="component" value="Unassembled WGS sequence"/>
</dbReference>
<evidence type="ECO:0000313" key="4">
    <source>
        <dbReference type="Proteomes" id="UP001417504"/>
    </source>
</evidence>
<name>A0AAP0E5M2_9MAGN</name>
<proteinExistence type="predicted"/>
<feature type="signal peptide" evidence="2">
    <location>
        <begin position="1"/>
        <end position="27"/>
    </location>
</feature>
<protein>
    <submittedName>
        <fullName evidence="3">Uncharacterized protein</fullName>
    </submittedName>
</protein>
<keyword evidence="2" id="KW-0732">Signal</keyword>
<feature type="region of interest" description="Disordered" evidence="1">
    <location>
        <begin position="41"/>
        <end position="60"/>
    </location>
</feature>
<dbReference type="AlphaFoldDB" id="A0AAP0E5M2"/>
<evidence type="ECO:0000313" key="3">
    <source>
        <dbReference type="EMBL" id="KAK9085267.1"/>
    </source>
</evidence>
<reference evidence="3 4" key="1">
    <citation type="submission" date="2024-01" db="EMBL/GenBank/DDBJ databases">
        <title>Genome assemblies of Stephania.</title>
        <authorList>
            <person name="Yang L."/>
        </authorList>
    </citation>
    <scope>NUCLEOTIDE SEQUENCE [LARGE SCALE GENOMIC DNA]</scope>
    <source>
        <strain evidence="3">QJT</strain>
        <tissue evidence="3">Leaf</tissue>
    </source>
</reference>
<keyword evidence="4" id="KW-1185">Reference proteome</keyword>
<feature type="chain" id="PRO_5042958485" evidence="2">
    <location>
        <begin position="28"/>
        <end position="60"/>
    </location>
</feature>